<feature type="domain" description="Alcohol dehydrogenase-like N-terminal" evidence="10">
    <location>
        <begin position="75"/>
        <end position="187"/>
    </location>
</feature>
<keyword evidence="6" id="KW-0560">Oxidoreductase</keyword>
<dbReference type="CDD" id="cd08231">
    <property type="entry name" value="MDR_TM0436_like"/>
    <property type="match status" value="1"/>
</dbReference>
<dbReference type="Gene3D" id="3.40.50.720">
    <property type="entry name" value="NAD(P)-binding Rossmann-like Domain"/>
    <property type="match status" value="1"/>
</dbReference>
<evidence type="ECO:0000256" key="6">
    <source>
        <dbReference type="ARBA" id="ARBA00023002"/>
    </source>
</evidence>
<dbReference type="PANTHER" id="PTHR42940:SF3">
    <property type="entry name" value="ALCOHOL DEHYDROGENASE 1-RELATED"/>
    <property type="match status" value="1"/>
</dbReference>
<keyword evidence="5" id="KW-0862">Zinc</keyword>
<dbReference type="EC" id="1.1.1.1" evidence="3"/>
<dbReference type="EMBL" id="CP065989">
    <property type="protein sequence ID" value="QQB15227.1"/>
    <property type="molecule type" value="Genomic_DNA"/>
</dbReference>
<dbReference type="GO" id="GO:0005737">
    <property type="term" value="C:cytoplasm"/>
    <property type="evidence" value="ECO:0007669"/>
    <property type="project" value="TreeGrafter"/>
</dbReference>
<evidence type="ECO:0000256" key="2">
    <source>
        <dbReference type="ARBA" id="ARBA00008072"/>
    </source>
</evidence>
<evidence type="ECO:0000313" key="11">
    <source>
        <dbReference type="EMBL" id="QQB15227.1"/>
    </source>
</evidence>
<dbReference type="InterPro" id="IPR013154">
    <property type="entry name" value="ADH-like_N"/>
</dbReference>
<keyword evidence="7" id="KW-0520">NAD</keyword>
<dbReference type="InterPro" id="IPR036291">
    <property type="entry name" value="NAD(P)-bd_dom_sf"/>
</dbReference>
<dbReference type="PANTHER" id="PTHR42940">
    <property type="entry name" value="ALCOHOL DEHYDROGENASE 1-RELATED"/>
    <property type="match status" value="1"/>
</dbReference>
<dbReference type="GO" id="GO:0004022">
    <property type="term" value="F:alcohol dehydrogenase (NAD+) activity"/>
    <property type="evidence" value="ECO:0007669"/>
    <property type="project" value="UniProtKB-EC"/>
</dbReference>
<evidence type="ECO:0000256" key="5">
    <source>
        <dbReference type="ARBA" id="ARBA00022833"/>
    </source>
</evidence>
<dbReference type="InterPro" id="IPR011032">
    <property type="entry name" value="GroES-like_sf"/>
</dbReference>
<evidence type="ECO:0000256" key="3">
    <source>
        <dbReference type="ARBA" id="ARBA00013190"/>
    </source>
</evidence>
<gene>
    <name evidence="11" type="ORF">I6H47_04545</name>
</gene>
<sequence length="387" mass="38712">MDDQTSTASASRRATATRTAPTASATRTAPTPPADRTATASDPASGPAATTAEALVWLGGDRFDRQTLPIPDLADGESLVRLSAATVCGSDRHTVSGHRSGACPSVLGHEGVGVIEATRGELTVGERVVFAVTSVCGACENCRRGLSAKCAAVAKVGHEATDSGWALSGTYASHILLPAGVAVAPVPAHVPDAVAATAGCAVATVMAALDAAGELTGRRVLVNGLGMLGLAAVAAAKARGAAEVAAFDPAPDRRTLAAAAGADVLVTGDGDTPADVDVAIELSGAQAGVRTCLDALGIGGTAVLVGSVSPGPHVTVDPEHLVRGWRTITGVHNYEPRHLTAAVDFLATAGSALPWDDILGGPIGLTDLPAEFAHPTPGLRTVVDLRR</sequence>
<evidence type="ECO:0000259" key="10">
    <source>
        <dbReference type="Pfam" id="PF08240"/>
    </source>
</evidence>
<protein>
    <recommendedName>
        <fullName evidence="3">alcohol dehydrogenase</fullName>
        <ecNumber evidence="3">1.1.1.1</ecNumber>
    </recommendedName>
</protein>
<dbReference type="InterPro" id="IPR017743">
    <property type="entry name" value="ADH_phosphonate_catab-assoc"/>
</dbReference>
<dbReference type="NCBIfam" id="TIGR03366">
    <property type="entry name" value="HpnZ_proposed"/>
    <property type="match status" value="1"/>
</dbReference>
<evidence type="ECO:0000259" key="9">
    <source>
        <dbReference type="Pfam" id="PF00107"/>
    </source>
</evidence>
<dbReference type="GO" id="GO:0046872">
    <property type="term" value="F:metal ion binding"/>
    <property type="evidence" value="ECO:0007669"/>
    <property type="project" value="UniProtKB-KW"/>
</dbReference>
<proteinExistence type="inferred from homology"/>
<dbReference type="Gene3D" id="3.90.180.10">
    <property type="entry name" value="Medium-chain alcohol dehydrogenases, catalytic domain"/>
    <property type="match status" value="1"/>
</dbReference>
<reference evidence="11 12" key="1">
    <citation type="submission" date="2020-12" db="EMBL/GenBank/DDBJ databases">
        <title>FDA dAtabase for Regulatory Grade micrObial Sequences (FDA-ARGOS): Supporting development and validation of Infectious Disease Dx tests.</title>
        <authorList>
            <person name="Sproer C."/>
            <person name="Gronow S."/>
            <person name="Severitt S."/>
            <person name="Schroder I."/>
            <person name="Tallon L."/>
            <person name="Sadzewicz L."/>
            <person name="Zhao X."/>
            <person name="Boylan J."/>
            <person name="Ott S."/>
            <person name="Bowen H."/>
            <person name="Vavikolanu K."/>
            <person name="Mehta A."/>
            <person name="Aluvathingal J."/>
            <person name="Nadendla S."/>
            <person name="Lowell S."/>
            <person name="Myers T."/>
            <person name="Yan Y."/>
            <person name="Sichtig H."/>
        </authorList>
    </citation>
    <scope>NUCLEOTIDE SEQUENCE [LARGE SCALE GENOMIC DNA]</scope>
    <source>
        <strain evidence="11 12">FDAARGOS_990</strain>
    </source>
</reference>
<feature type="domain" description="Alcohol dehydrogenase-like C-terminal" evidence="9">
    <location>
        <begin position="228"/>
        <end position="347"/>
    </location>
</feature>
<dbReference type="Pfam" id="PF00107">
    <property type="entry name" value="ADH_zinc_N"/>
    <property type="match status" value="1"/>
</dbReference>
<comment type="cofactor">
    <cofactor evidence="1">
        <name>Zn(2+)</name>
        <dbReference type="ChEBI" id="CHEBI:29105"/>
    </cofactor>
</comment>
<dbReference type="AlphaFoldDB" id="A0A7T4A0T3"/>
<dbReference type="RefSeq" id="WP_198500249.1">
    <property type="nucleotide sequence ID" value="NZ_CP065989.1"/>
</dbReference>
<evidence type="ECO:0000256" key="7">
    <source>
        <dbReference type="ARBA" id="ARBA00023027"/>
    </source>
</evidence>
<dbReference type="SUPFAM" id="SSF50129">
    <property type="entry name" value="GroES-like"/>
    <property type="match status" value="1"/>
</dbReference>
<evidence type="ECO:0000256" key="1">
    <source>
        <dbReference type="ARBA" id="ARBA00001947"/>
    </source>
</evidence>
<evidence type="ECO:0000313" key="12">
    <source>
        <dbReference type="Proteomes" id="UP000595374"/>
    </source>
</evidence>
<evidence type="ECO:0000256" key="8">
    <source>
        <dbReference type="SAM" id="MobiDB-lite"/>
    </source>
</evidence>
<evidence type="ECO:0000256" key="4">
    <source>
        <dbReference type="ARBA" id="ARBA00022723"/>
    </source>
</evidence>
<dbReference type="Proteomes" id="UP000595374">
    <property type="component" value="Chromosome"/>
</dbReference>
<dbReference type="SUPFAM" id="SSF51735">
    <property type="entry name" value="NAD(P)-binding Rossmann-fold domains"/>
    <property type="match status" value="1"/>
</dbReference>
<dbReference type="Pfam" id="PF08240">
    <property type="entry name" value="ADH_N"/>
    <property type="match status" value="1"/>
</dbReference>
<comment type="similarity">
    <text evidence="2">Belongs to the zinc-containing alcohol dehydrogenase family.</text>
</comment>
<dbReference type="InterPro" id="IPR013149">
    <property type="entry name" value="ADH-like_C"/>
</dbReference>
<organism evidence="11 12">
    <name type="scientific">Brevibacterium casei</name>
    <dbReference type="NCBI Taxonomy" id="33889"/>
    <lineage>
        <taxon>Bacteria</taxon>
        <taxon>Bacillati</taxon>
        <taxon>Actinomycetota</taxon>
        <taxon>Actinomycetes</taxon>
        <taxon>Micrococcales</taxon>
        <taxon>Brevibacteriaceae</taxon>
        <taxon>Brevibacterium</taxon>
    </lineage>
</organism>
<keyword evidence="4" id="KW-0479">Metal-binding</keyword>
<accession>A0A7T4A0T3</accession>
<feature type="compositionally biased region" description="Low complexity" evidence="8">
    <location>
        <begin position="1"/>
        <end position="44"/>
    </location>
</feature>
<name>A0A7T4A0T3_9MICO</name>
<feature type="region of interest" description="Disordered" evidence="8">
    <location>
        <begin position="1"/>
        <end position="48"/>
    </location>
</feature>